<evidence type="ECO:0000313" key="2">
    <source>
        <dbReference type="Proteomes" id="UP001626550"/>
    </source>
</evidence>
<sequence>MNDIAEAIARKLGGSKEKQWRNLTEELALISQPYALTLHSLMLIISNAEQSFAGKEGYKTYHNREVDPCPKLAIIDTLNPSPLPKCEKWILRQGDLKIYEFTWPQEYEYSPDMCLQLRFYYKNTNNEWYATKVYPIDDTKPRNSEFTNINSDLLTHLFRALDASIHYPNYTDHRLTCSWNSGLLAKASSCQDFSYELN</sequence>
<organism evidence="1 2">
    <name type="scientific">Cichlidogyrus casuarinus</name>
    <dbReference type="NCBI Taxonomy" id="1844966"/>
    <lineage>
        <taxon>Eukaryota</taxon>
        <taxon>Metazoa</taxon>
        <taxon>Spiralia</taxon>
        <taxon>Lophotrochozoa</taxon>
        <taxon>Platyhelminthes</taxon>
        <taxon>Monogenea</taxon>
        <taxon>Monopisthocotylea</taxon>
        <taxon>Dactylogyridea</taxon>
        <taxon>Ancyrocephalidae</taxon>
        <taxon>Cichlidogyrus</taxon>
    </lineage>
</organism>
<dbReference type="Proteomes" id="UP001626550">
    <property type="component" value="Unassembled WGS sequence"/>
</dbReference>
<comment type="caution">
    <text evidence="1">The sequence shown here is derived from an EMBL/GenBank/DDBJ whole genome shotgun (WGS) entry which is preliminary data.</text>
</comment>
<gene>
    <name evidence="1" type="ORF">Ciccas_010722</name>
</gene>
<reference evidence="1 2" key="1">
    <citation type="submission" date="2024-11" db="EMBL/GenBank/DDBJ databases">
        <title>Adaptive evolution of stress response genes in parasites aligns with host niche diversity.</title>
        <authorList>
            <person name="Hahn C."/>
            <person name="Resl P."/>
        </authorList>
    </citation>
    <scope>NUCLEOTIDE SEQUENCE [LARGE SCALE GENOMIC DNA]</scope>
    <source>
        <strain evidence="1">EGGRZ-B1_66</strain>
        <tissue evidence="1">Body</tissue>
    </source>
</reference>
<protein>
    <submittedName>
        <fullName evidence="1">Uncharacterized protein</fullName>
    </submittedName>
</protein>
<proteinExistence type="predicted"/>
<dbReference type="AlphaFoldDB" id="A0ABD2PVC4"/>
<evidence type="ECO:0000313" key="1">
    <source>
        <dbReference type="EMBL" id="KAL3310707.1"/>
    </source>
</evidence>
<accession>A0ABD2PVC4</accession>
<keyword evidence="2" id="KW-1185">Reference proteome</keyword>
<name>A0ABD2PVC4_9PLAT</name>
<dbReference type="EMBL" id="JBJKFK010002703">
    <property type="protein sequence ID" value="KAL3310707.1"/>
    <property type="molecule type" value="Genomic_DNA"/>
</dbReference>